<evidence type="ECO:0000313" key="1">
    <source>
        <dbReference type="EMBL" id="AOW05573.1"/>
    </source>
</evidence>
<dbReference type="GeneID" id="94583644"/>
<protein>
    <submittedName>
        <fullName evidence="1">Uncharacterized protein</fullName>
    </submittedName>
</protein>
<proteinExistence type="predicted"/>
<dbReference type="RefSeq" id="XP_068139140.1">
    <property type="nucleotide sequence ID" value="XM_068283039.1"/>
</dbReference>
<reference evidence="1 2" key="1">
    <citation type="journal article" date="2016" name="PLoS ONE">
        <title>Sequence Assembly of Yarrowia lipolytica Strain W29/CLIB89 Shows Transposable Element Diversity.</title>
        <authorList>
            <person name="Magnan C."/>
            <person name="Yu J."/>
            <person name="Chang I."/>
            <person name="Jahn E."/>
            <person name="Kanomata Y."/>
            <person name="Wu J."/>
            <person name="Zeller M."/>
            <person name="Oakes M."/>
            <person name="Baldi P."/>
            <person name="Sandmeyer S."/>
        </authorList>
    </citation>
    <scope>NUCLEOTIDE SEQUENCE [LARGE SCALE GENOMIC DNA]</scope>
    <source>
        <strain evidence="2">CLIB89(W29)</strain>
    </source>
</reference>
<dbReference type="AlphaFoldDB" id="A0A1D8NIV9"/>
<evidence type="ECO:0000313" key="2">
    <source>
        <dbReference type="Proteomes" id="UP000182444"/>
    </source>
</evidence>
<sequence length="142" mass="16157">MCLLTRKHPLVDLQKARLTKQEGTRQYTREETMAWTREELTKHGFQNSNPTPNTTPPSPCSYTHVRAARQRRGSAVICDLVGVVRLEWCGWSGFGWSANSTSRQWHGEDVPLTMYGSDSKKSSCSFPRPSIRTHTILIHSLQ</sequence>
<dbReference type="VEuPathDB" id="FungiDB:YALI1_E21256g"/>
<name>A0A1D8NIV9_YARLL</name>
<dbReference type="EMBL" id="CP017557">
    <property type="protein sequence ID" value="AOW05573.1"/>
    <property type="molecule type" value="Genomic_DNA"/>
</dbReference>
<gene>
    <name evidence="1" type="ORF">YALI1_E21256g</name>
</gene>
<accession>A0A1D8NIV9</accession>
<organism evidence="1 2">
    <name type="scientific">Yarrowia lipolytica</name>
    <name type="common">Candida lipolytica</name>
    <dbReference type="NCBI Taxonomy" id="4952"/>
    <lineage>
        <taxon>Eukaryota</taxon>
        <taxon>Fungi</taxon>
        <taxon>Dikarya</taxon>
        <taxon>Ascomycota</taxon>
        <taxon>Saccharomycotina</taxon>
        <taxon>Dipodascomycetes</taxon>
        <taxon>Dipodascales</taxon>
        <taxon>Dipodascales incertae sedis</taxon>
        <taxon>Yarrowia</taxon>
    </lineage>
</organism>
<dbReference type="Proteomes" id="UP000182444">
    <property type="component" value="Chromosome 1E"/>
</dbReference>